<dbReference type="Proteomes" id="UP001371456">
    <property type="component" value="Unassembled WGS sequence"/>
</dbReference>
<gene>
    <name evidence="2" type="ORF">RDI58_001375</name>
</gene>
<dbReference type="PANTHER" id="PTHR31286">
    <property type="entry name" value="GLYCINE-RICH CELL WALL STRUCTURAL PROTEIN 1.8-LIKE"/>
    <property type="match status" value="1"/>
</dbReference>
<sequence>MEETSIAMTWISFPSLPCQYSTCKALFSMASAVGQPLDVDRATNDKTRPSTVRGHREADCRTLTDGQVDATVSTNHIEGEKIQGDLRVHLNAKKADSNRLEVGEKDDKGTVKDLEIGAEKSGLKDQNLVRQNSGQPDHVEV</sequence>
<evidence type="ECO:0000313" key="3">
    <source>
        <dbReference type="Proteomes" id="UP001371456"/>
    </source>
</evidence>
<feature type="compositionally biased region" description="Basic and acidic residues" evidence="1">
    <location>
        <begin position="95"/>
        <end position="123"/>
    </location>
</feature>
<accession>A0AAN8UCK6</accession>
<proteinExistence type="predicted"/>
<name>A0AAN8UCK6_SOLBU</name>
<evidence type="ECO:0000256" key="1">
    <source>
        <dbReference type="SAM" id="MobiDB-lite"/>
    </source>
</evidence>
<protein>
    <submittedName>
        <fullName evidence="2">Uncharacterized protein</fullName>
    </submittedName>
</protein>
<keyword evidence="3" id="KW-1185">Reference proteome</keyword>
<comment type="caution">
    <text evidence="2">The sequence shown here is derived from an EMBL/GenBank/DDBJ whole genome shotgun (WGS) entry which is preliminary data.</text>
</comment>
<dbReference type="EMBL" id="JBANQN010000001">
    <property type="protein sequence ID" value="KAK6803591.1"/>
    <property type="molecule type" value="Genomic_DNA"/>
</dbReference>
<dbReference type="PANTHER" id="PTHR31286:SF179">
    <property type="entry name" value="RNASE H TYPE-1 DOMAIN-CONTAINING PROTEIN"/>
    <property type="match status" value="1"/>
</dbReference>
<evidence type="ECO:0000313" key="2">
    <source>
        <dbReference type="EMBL" id="KAK6803591.1"/>
    </source>
</evidence>
<dbReference type="InterPro" id="IPR040256">
    <property type="entry name" value="At4g02000-like"/>
</dbReference>
<dbReference type="AlphaFoldDB" id="A0AAN8UCK6"/>
<feature type="region of interest" description="Disordered" evidence="1">
    <location>
        <begin position="95"/>
        <end position="141"/>
    </location>
</feature>
<organism evidence="2 3">
    <name type="scientific">Solanum bulbocastanum</name>
    <name type="common">Wild potato</name>
    <dbReference type="NCBI Taxonomy" id="147425"/>
    <lineage>
        <taxon>Eukaryota</taxon>
        <taxon>Viridiplantae</taxon>
        <taxon>Streptophyta</taxon>
        <taxon>Embryophyta</taxon>
        <taxon>Tracheophyta</taxon>
        <taxon>Spermatophyta</taxon>
        <taxon>Magnoliopsida</taxon>
        <taxon>eudicotyledons</taxon>
        <taxon>Gunneridae</taxon>
        <taxon>Pentapetalae</taxon>
        <taxon>asterids</taxon>
        <taxon>lamiids</taxon>
        <taxon>Solanales</taxon>
        <taxon>Solanaceae</taxon>
        <taxon>Solanoideae</taxon>
        <taxon>Solaneae</taxon>
        <taxon>Solanum</taxon>
    </lineage>
</organism>
<reference evidence="2 3" key="1">
    <citation type="submission" date="2024-02" db="EMBL/GenBank/DDBJ databases">
        <title>de novo genome assembly of Solanum bulbocastanum strain 11H21.</title>
        <authorList>
            <person name="Hosaka A.J."/>
        </authorList>
    </citation>
    <scope>NUCLEOTIDE SEQUENCE [LARGE SCALE GENOMIC DNA]</scope>
    <source>
        <tissue evidence="2">Young leaves</tissue>
    </source>
</reference>